<dbReference type="InterPro" id="IPR050167">
    <property type="entry name" value="Ser_Thr_protein_kinase"/>
</dbReference>
<dbReference type="InterPro" id="IPR011009">
    <property type="entry name" value="Kinase-like_dom_sf"/>
</dbReference>
<dbReference type="InterPro" id="IPR008271">
    <property type="entry name" value="Ser/Thr_kinase_AS"/>
</dbReference>
<accession>A0ABR2IMP2</accession>
<organism evidence="2 3">
    <name type="scientific">Tritrichomonas musculus</name>
    <dbReference type="NCBI Taxonomy" id="1915356"/>
    <lineage>
        <taxon>Eukaryota</taxon>
        <taxon>Metamonada</taxon>
        <taxon>Parabasalia</taxon>
        <taxon>Tritrichomonadida</taxon>
        <taxon>Tritrichomonadidae</taxon>
        <taxon>Tritrichomonas</taxon>
    </lineage>
</organism>
<dbReference type="PROSITE" id="PS00108">
    <property type="entry name" value="PROTEIN_KINASE_ST"/>
    <property type="match status" value="1"/>
</dbReference>
<feature type="domain" description="Protein kinase" evidence="1">
    <location>
        <begin position="6"/>
        <end position="291"/>
    </location>
</feature>
<evidence type="ECO:0000313" key="2">
    <source>
        <dbReference type="EMBL" id="KAK8865530.1"/>
    </source>
</evidence>
<reference evidence="2 3" key="1">
    <citation type="submission" date="2024-04" db="EMBL/GenBank/DDBJ databases">
        <title>Tritrichomonas musculus Genome.</title>
        <authorList>
            <person name="Alves-Ferreira E."/>
            <person name="Grigg M."/>
            <person name="Lorenzi H."/>
            <person name="Galac M."/>
        </authorList>
    </citation>
    <scope>NUCLEOTIDE SEQUENCE [LARGE SCALE GENOMIC DNA]</scope>
    <source>
        <strain evidence="2 3">EAF2021</strain>
    </source>
</reference>
<gene>
    <name evidence="2" type="ORF">M9Y10_011086</name>
</gene>
<protein>
    <recommendedName>
        <fullName evidence="1">Protein kinase domain-containing protein</fullName>
    </recommendedName>
</protein>
<dbReference type="Proteomes" id="UP001470230">
    <property type="component" value="Unassembled WGS sequence"/>
</dbReference>
<dbReference type="InterPro" id="IPR000719">
    <property type="entry name" value="Prot_kinase_dom"/>
</dbReference>
<dbReference type="EMBL" id="JAPFFF010000016">
    <property type="protein sequence ID" value="KAK8865530.1"/>
    <property type="molecule type" value="Genomic_DNA"/>
</dbReference>
<dbReference type="SMART" id="SM00220">
    <property type="entry name" value="S_TKc"/>
    <property type="match status" value="1"/>
</dbReference>
<comment type="caution">
    <text evidence="2">The sequence shown here is derived from an EMBL/GenBank/DDBJ whole genome shotgun (WGS) entry which is preliminary data.</text>
</comment>
<name>A0ABR2IMP2_9EUKA</name>
<dbReference type="SUPFAM" id="SSF56112">
    <property type="entry name" value="Protein kinase-like (PK-like)"/>
    <property type="match status" value="1"/>
</dbReference>
<dbReference type="Pfam" id="PF00069">
    <property type="entry name" value="Pkinase"/>
    <property type="match status" value="1"/>
</dbReference>
<keyword evidence="3" id="KW-1185">Reference proteome</keyword>
<proteinExistence type="predicted"/>
<dbReference type="PANTHER" id="PTHR23257">
    <property type="entry name" value="SERINE-THREONINE PROTEIN KINASE"/>
    <property type="match status" value="1"/>
</dbReference>
<dbReference type="Gene3D" id="1.10.510.10">
    <property type="entry name" value="Transferase(Phosphotransferase) domain 1"/>
    <property type="match status" value="1"/>
</dbReference>
<evidence type="ECO:0000313" key="3">
    <source>
        <dbReference type="Proteomes" id="UP001470230"/>
    </source>
</evidence>
<sequence length="311" mass="35765">MIDKLLIKKTKLGTGATSTVYKVRNIFTQKGFLCLKILNNAVVSQGNENETKKAKKKTFWEDVDDDDFGKDEEEEEIEINVDLIRQLYLEYEILNNLQHPNIIKVYGFYYGDRKHNPAILLEYCKTNLENVINLLDDADLIGIIYEICSAMKYVHSKKIIHRDLKMKNILINSQKHVNICDFGISKVMDVTTLTSMTHGVGTFAFMAPEIFKKNVKYTEKVDVYAFGVILYFILTKGDYPEYNGSGNYELLTLPRSINELSSKIIKSCWSSFPENRPSFADILKKIVDKNFALINGIEKEVPKIRKFLGLK</sequence>
<dbReference type="PROSITE" id="PS50011">
    <property type="entry name" value="PROTEIN_KINASE_DOM"/>
    <property type="match status" value="1"/>
</dbReference>
<evidence type="ECO:0000259" key="1">
    <source>
        <dbReference type="PROSITE" id="PS50011"/>
    </source>
</evidence>